<evidence type="ECO:0000259" key="1">
    <source>
        <dbReference type="Pfam" id="PF20703"/>
    </source>
</evidence>
<dbReference type="AlphaFoldDB" id="A0A0C1VAG8"/>
<gene>
    <name evidence="2" type="ORF">QQ91_022065</name>
</gene>
<dbReference type="EMBL" id="JTHE02000003">
    <property type="protein sequence ID" value="NEV69785.1"/>
    <property type="molecule type" value="Genomic_DNA"/>
</dbReference>
<feature type="domain" description="Novel STAND NTPase 1" evidence="1">
    <location>
        <begin position="541"/>
        <end position="900"/>
    </location>
</feature>
<organism evidence="2">
    <name type="scientific">Lyngbya confervoides BDU141951</name>
    <dbReference type="NCBI Taxonomy" id="1574623"/>
    <lineage>
        <taxon>Bacteria</taxon>
        <taxon>Bacillati</taxon>
        <taxon>Cyanobacteriota</taxon>
        <taxon>Cyanophyceae</taxon>
        <taxon>Oscillatoriophycideae</taxon>
        <taxon>Oscillatoriales</taxon>
        <taxon>Microcoleaceae</taxon>
        <taxon>Lyngbya</taxon>
    </lineage>
</organism>
<comment type="caution">
    <text evidence="2">The sequence shown here is derived from an EMBL/GenBank/DDBJ whole genome shotgun (WGS) entry which is preliminary data.</text>
</comment>
<protein>
    <recommendedName>
        <fullName evidence="1">Novel STAND NTPase 1 domain-containing protein</fullName>
    </recommendedName>
</protein>
<proteinExistence type="predicted"/>
<name>A0A0C1VAG8_9CYAN</name>
<reference evidence="2" key="2">
    <citation type="journal article" date="2015" name="Genome Announc.">
        <title>Draft Genome Sequence of Filamentous Marine Cyanobacterium Lyngbya confervoides Strain BDU141951.</title>
        <authorList>
            <person name="Chandrababunaidu M.M."/>
            <person name="Sen D."/>
            <person name="Tripathy S."/>
        </authorList>
    </citation>
    <scope>NUCLEOTIDE SEQUENCE</scope>
    <source>
        <strain evidence="2">BDU141951</strain>
    </source>
</reference>
<reference evidence="2" key="3">
    <citation type="submission" date="2020-02" db="EMBL/GenBank/DDBJ databases">
        <authorList>
            <person name="Sarangi A.N."/>
            <person name="Ghosh S."/>
            <person name="Mukherjee M."/>
            <person name="Tripathy S."/>
        </authorList>
    </citation>
    <scope>NUCLEOTIDE SEQUENCE</scope>
    <source>
        <strain evidence="2">BDU141951</strain>
    </source>
</reference>
<sequence>MAGDLNDNTGRAYTDAELLRHNQTALAELRNALQLAQGEFSLIALGCDYHRLRYLVNQELVNAGLAEVLQLPQQFQNLREIIQHATGDRLPPGLLIVGLDYLTPADLQAVLRATNMGRDDFRQQFPFPIAIWMNRRVRQQFLQQAPDSRSFSPAAIAFKLPAGELIHSLKVGTQQLFNTILARGGDREPSTTSIRLIGSDALRSELEFAVEDLAAQGVTPDACLQASLDFLQGREAHSRLEMDTARERYERSLAFWDAHADPESSPALETAGLTAADCRAVLWLHLGLWWRTYAAVQRATYEASLRQARGYFEPLLEQFRDRDQTPHLARFIHVLAEVLQKQRDWVALEILANEGISLHQETADPVRLARDHGFLAEVALIKEDWLTAQSEAAQALDILDTAEADLEDGETSDRDLAQALIVAKRFQRGWYRFLLGEAQMHLSDPRAAIHYLEDARRETDPEVDLTLHIKVLEELIHHYFELGQYWDAFCIKQDLRQVEYRYNLRAFIGAGAVQPHRHLGTVKQFDGITEAAVAAEIRASGRLFDVERLATRLQGNPHAIVIVHGPSGVGKSSILTAGLVPMLRRQGSSIEGNPTIPLLIQTYGNWEQTLNTALNDALKPWFPILPDAADTPITGATLMAKLRRGIDKNRAFVLIFDQFEEFFFDKDDPRDRRQFYEFLGLCIDQPFVKVVLALREDYLHHLLEAECIINAASQMQDQDLLSRDQRYPLANFSPAAAEDVIRQLTSAAQYPLPNDLIHRLVNDLAAETGDVRPIELQVVGAQLQREEIHTLDQYDAIGPTPKEKLVQDYLAYVVRDCGPPNEKLAWLVLYLLTDEDREQRLYRPLKTREELEYELKLLEMPFAVDQLTMVLNILVGSGLVFEIPEEPEDRYQLVHDYLVRYVREEPQSRLMEALEKAKAISKTVAAQ</sequence>
<dbReference type="SUPFAM" id="SSF52540">
    <property type="entry name" value="P-loop containing nucleoside triphosphate hydrolases"/>
    <property type="match status" value="1"/>
</dbReference>
<dbReference type="InterPro" id="IPR027417">
    <property type="entry name" value="P-loop_NTPase"/>
</dbReference>
<evidence type="ECO:0000313" key="2">
    <source>
        <dbReference type="EMBL" id="NEV69785.1"/>
    </source>
</evidence>
<dbReference type="InterPro" id="IPR049052">
    <property type="entry name" value="nSTAND1"/>
</dbReference>
<accession>A0A0C1VAG8</accession>
<dbReference type="Pfam" id="PF20703">
    <property type="entry name" value="nSTAND1"/>
    <property type="match status" value="1"/>
</dbReference>
<reference evidence="2" key="1">
    <citation type="submission" date="2014-11" db="EMBL/GenBank/DDBJ databases">
        <authorList>
            <person name="Malar M.C."/>
            <person name="Sen D."/>
            <person name="Tripathy S."/>
        </authorList>
    </citation>
    <scope>NUCLEOTIDE SEQUENCE</scope>
    <source>
        <strain evidence="2">BDU141951</strain>
    </source>
</reference>